<feature type="domain" description="Response regulatory" evidence="10">
    <location>
        <begin position="3"/>
        <end position="120"/>
    </location>
</feature>
<keyword evidence="12" id="KW-1185">Reference proteome</keyword>
<evidence type="ECO:0000256" key="7">
    <source>
        <dbReference type="ARBA" id="ARBA00023163"/>
    </source>
</evidence>
<dbReference type="InterPro" id="IPR020449">
    <property type="entry name" value="Tscrpt_reg_AraC-type_HTH"/>
</dbReference>
<evidence type="ECO:0000313" key="11">
    <source>
        <dbReference type="EMBL" id="MCU6791358.1"/>
    </source>
</evidence>
<evidence type="ECO:0000256" key="6">
    <source>
        <dbReference type="ARBA" id="ARBA00023125"/>
    </source>
</evidence>
<keyword evidence="5" id="KW-0805">Transcription regulation</keyword>
<dbReference type="PROSITE" id="PS01124">
    <property type="entry name" value="HTH_ARAC_FAMILY_2"/>
    <property type="match status" value="1"/>
</dbReference>
<dbReference type="CDD" id="cd17536">
    <property type="entry name" value="REC_YesN-like"/>
    <property type="match status" value="1"/>
</dbReference>
<dbReference type="PANTHER" id="PTHR42713:SF3">
    <property type="entry name" value="TRANSCRIPTIONAL REGULATORY PROTEIN HPTR"/>
    <property type="match status" value="1"/>
</dbReference>
<dbReference type="Proteomes" id="UP001652445">
    <property type="component" value="Unassembled WGS sequence"/>
</dbReference>
<evidence type="ECO:0000256" key="8">
    <source>
        <dbReference type="PROSITE-ProRule" id="PRU00169"/>
    </source>
</evidence>
<dbReference type="Pfam" id="PF00072">
    <property type="entry name" value="Response_reg"/>
    <property type="match status" value="1"/>
</dbReference>
<dbReference type="SUPFAM" id="SSF46689">
    <property type="entry name" value="Homeodomain-like"/>
    <property type="match status" value="2"/>
</dbReference>
<evidence type="ECO:0000256" key="5">
    <source>
        <dbReference type="ARBA" id="ARBA00023015"/>
    </source>
</evidence>
<dbReference type="EMBL" id="JAOQIO010000007">
    <property type="protein sequence ID" value="MCU6791358.1"/>
    <property type="molecule type" value="Genomic_DNA"/>
</dbReference>
<evidence type="ECO:0000256" key="4">
    <source>
        <dbReference type="ARBA" id="ARBA00023012"/>
    </source>
</evidence>
<dbReference type="PROSITE" id="PS00041">
    <property type="entry name" value="HTH_ARAC_FAMILY_1"/>
    <property type="match status" value="1"/>
</dbReference>
<keyword evidence="3 8" id="KW-0597">Phosphoprotein</keyword>
<comment type="caution">
    <text evidence="11">The sequence shown here is derived from an EMBL/GenBank/DDBJ whole genome shotgun (WGS) entry which is preliminary data.</text>
</comment>
<evidence type="ECO:0000256" key="1">
    <source>
        <dbReference type="ARBA" id="ARBA00004496"/>
    </source>
</evidence>
<protein>
    <submittedName>
        <fullName evidence="11">Helix-turn-helix domain-containing protein</fullName>
    </submittedName>
</protein>
<sequence length="544" mass="63908">MYKVMLVDDDFPVLEYLQKVIPWDSLNLQLIGRFDNGQKAHNKAMTEMPDILITDIGMPVMDGLKLIDSLTAQKDNLRSVILSCHDEFAFAMHAIKLNVVEYILKETLDPQMLIEILQKIIHNLDEDHKIKQQIQEAASFANDKNNRLKKEWISSLMNNPLLDEDTWVQQAGSIGLDFQDNSYIPVLCYINRYHDAQKRYITDHLISFLVQNVIEEIVAMENNQGILQFTYNGKETVLLFPIQDFLKTNVYETMNRILETINTSLTMYLKFSITVLVGQIARNSLELKSYMKQLLEYNEHSFYLEEGSIIKLPSVTYSFSREDLFAKYIEATQQFQDIILRENETDLKDALDQWIYTLGQEKYRPRVIKEWGLKILLDLRVKIKSLLHFETKFSEEVVHQNLLHAETIEHFKDMMWDNLSELLQVIHNVNASSKRYEIIEAQRYILHHLHQKITLSEIADHLNLNAAYFSRLFKKETNENFVDHVIRLKMEKACEYLDHSSKNMEQISELLGFDSKSYFIRTFKKITGMLPSDYKHRLRDNSAL</sequence>
<feature type="modified residue" description="4-aspartylphosphate" evidence="8">
    <location>
        <position position="55"/>
    </location>
</feature>
<dbReference type="InterPro" id="IPR011006">
    <property type="entry name" value="CheY-like_superfamily"/>
</dbReference>
<dbReference type="InterPro" id="IPR001789">
    <property type="entry name" value="Sig_transdc_resp-reg_receiver"/>
</dbReference>
<dbReference type="PANTHER" id="PTHR42713">
    <property type="entry name" value="HISTIDINE KINASE-RELATED"/>
    <property type="match status" value="1"/>
</dbReference>
<evidence type="ECO:0000256" key="3">
    <source>
        <dbReference type="ARBA" id="ARBA00022553"/>
    </source>
</evidence>
<dbReference type="InterPro" id="IPR018062">
    <property type="entry name" value="HTH_AraC-typ_CS"/>
</dbReference>
<feature type="domain" description="HTH araC/xylS-type" evidence="9">
    <location>
        <begin position="439"/>
        <end position="537"/>
    </location>
</feature>
<dbReference type="SMART" id="SM00448">
    <property type="entry name" value="REC"/>
    <property type="match status" value="1"/>
</dbReference>
<gene>
    <name evidence="11" type="ORF">OB236_04350</name>
</gene>
<dbReference type="InterPro" id="IPR018060">
    <property type="entry name" value="HTH_AraC"/>
</dbReference>
<dbReference type="SMART" id="SM00342">
    <property type="entry name" value="HTH_ARAC"/>
    <property type="match status" value="1"/>
</dbReference>
<dbReference type="PRINTS" id="PR00032">
    <property type="entry name" value="HTHARAC"/>
</dbReference>
<keyword evidence="7" id="KW-0804">Transcription</keyword>
<organism evidence="11 12">
    <name type="scientific">Paenibacillus baimaensis</name>
    <dbReference type="NCBI Taxonomy" id="2982185"/>
    <lineage>
        <taxon>Bacteria</taxon>
        <taxon>Bacillati</taxon>
        <taxon>Bacillota</taxon>
        <taxon>Bacilli</taxon>
        <taxon>Bacillales</taxon>
        <taxon>Paenibacillaceae</taxon>
        <taxon>Paenibacillus</taxon>
    </lineage>
</organism>
<keyword evidence="4" id="KW-0902">Two-component regulatory system</keyword>
<accession>A0ABT2U9P3</accession>
<dbReference type="PROSITE" id="PS50110">
    <property type="entry name" value="RESPONSE_REGULATORY"/>
    <property type="match status" value="1"/>
</dbReference>
<keyword evidence="6" id="KW-0238">DNA-binding</keyword>
<keyword evidence="2" id="KW-0963">Cytoplasm</keyword>
<name>A0ABT2U9P3_9BACL</name>
<evidence type="ECO:0000313" key="12">
    <source>
        <dbReference type="Proteomes" id="UP001652445"/>
    </source>
</evidence>
<proteinExistence type="predicted"/>
<evidence type="ECO:0000259" key="10">
    <source>
        <dbReference type="PROSITE" id="PS50110"/>
    </source>
</evidence>
<evidence type="ECO:0000256" key="2">
    <source>
        <dbReference type="ARBA" id="ARBA00022490"/>
    </source>
</evidence>
<dbReference type="InterPro" id="IPR051552">
    <property type="entry name" value="HptR"/>
</dbReference>
<dbReference type="Gene3D" id="1.10.10.60">
    <property type="entry name" value="Homeodomain-like"/>
    <property type="match status" value="2"/>
</dbReference>
<dbReference type="Pfam" id="PF12833">
    <property type="entry name" value="HTH_18"/>
    <property type="match status" value="1"/>
</dbReference>
<comment type="subcellular location">
    <subcellularLocation>
        <location evidence="1">Cytoplasm</location>
    </subcellularLocation>
</comment>
<dbReference type="SUPFAM" id="SSF52172">
    <property type="entry name" value="CheY-like"/>
    <property type="match status" value="1"/>
</dbReference>
<evidence type="ECO:0000259" key="9">
    <source>
        <dbReference type="PROSITE" id="PS01124"/>
    </source>
</evidence>
<reference evidence="11 12" key="1">
    <citation type="submission" date="2022-09" db="EMBL/GenBank/DDBJ databases">
        <authorList>
            <person name="Han X.L."/>
            <person name="Wang Q."/>
            <person name="Lu T."/>
        </authorList>
    </citation>
    <scope>NUCLEOTIDE SEQUENCE [LARGE SCALE GENOMIC DNA]</scope>
    <source>
        <strain evidence="11 12">WQ 127069</strain>
    </source>
</reference>
<dbReference type="Gene3D" id="3.40.50.2300">
    <property type="match status" value="1"/>
</dbReference>
<dbReference type="RefSeq" id="WP_262682932.1">
    <property type="nucleotide sequence ID" value="NZ_JAOQIO010000007.1"/>
</dbReference>
<dbReference type="InterPro" id="IPR009057">
    <property type="entry name" value="Homeodomain-like_sf"/>
</dbReference>